<evidence type="ECO:0000256" key="6">
    <source>
        <dbReference type="ARBA" id="ARBA00029455"/>
    </source>
</evidence>
<dbReference type="GO" id="GO:0006364">
    <property type="term" value="P:rRNA processing"/>
    <property type="evidence" value="ECO:0007669"/>
    <property type="project" value="UniProtKB-KW"/>
</dbReference>
<dbReference type="GO" id="GO:0005732">
    <property type="term" value="C:sno(s)RNA-containing ribonucleoprotein complex"/>
    <property type="evidence" value="ECO:0007669"/>
    <property type="project" value="InterPro"/>
</dbReference>
<proteinExistence type="inferred from homology"/>
<dbReference type="Pfam" id="PF04006">
    <property type="entry name" value="Mpp10"/>
    <property type="match status" value="1"/>
</dbReference>
<feature type="coiled-coil region" evidence="7">
    <location>
        <begin position="241"/>
        <end position="279"/>
    </location>
</feature>
<keyword evidence="7" id="KW-0175">Coiled coil</keyword>
<dbReference type="EMBL" id="JAWDEY010000012">
    <property type="protein sequence ID" value="KAK6589522.1"/>
    <property type="molecule type" value="Genomic_DNA"/>
</dbReference>
<feature type="compositionally biased region" description="Basic residues" evidence="8">
    <location>
        <begin position="496"/>
        <end position="506"/>
    </location>
</feature>
<name>A0AAV9XXX3_9CRYT</name>
<evidence type="ECO:0000256" key="8">
    <source>
        <dbReference type="SAM" id="MobiDB-lite"/>
    </source>
</evidence>
<dbReference type="GO" id="GO:0032040">
    <property type="term" value="C:small-subunit processome"/>
    <property type="evidence" value="ECO:0007669"/>
    <property type="project" value="TreeGrafter"/>
</dbReference>
<dbReference type="InterPro" id="IPR012173">
    <property type="entry name" value="Mpp10"/>
</dbReference>
<evidence type="ECO:0000256" key="2">
    <source>
        <dbReference type="ARBA" id="ARBA00022517"/>
    </source>
</evidence>
<evidence type="ECO:0000256" key="3">
    <source>
        <dbReference type="ARBA" id="ARBA00022552"/>
    </source>
</evidence>
<evidence type="ECO:0000256" key="7">
    <source>
        <dbReference type="SAM" id="Coils"/>
    </source>
</evidence>
<keyword evidence="3" id="KW-0698">rRNA processing</keyword>
<keyword evidence="5" id="KW-0687">Ribonucleoprotein</keyword>
<keyword evidence="2" id="KW-0690">Ribosome biogenesis</keyword>
<evidence type="ECO:0000256" key="4">
    <source>
        <dbReference type="ARBA" id="ARBA00023242"/>
    </source>
</evidence>
<dbReference type="AlphaFoldDB" id="A0AAV9XXX3"/>
<gene>
    <name evidence="9" type="ORF">RS030_203047</name>
</gene>
<comment type="caution">
    <text evidence="9">The sequence shown here is derived from an EMBL/GenBank/DDBJ whole genome shotgun (WGS) entry which is preliminary data.</text>
</comment>
<evidence type="ECO:0000313" key="9">
    <source>
        <dbReference type="EMBL" id="KAK6589522.1"/>
    </source>
</evidence>
<keyword evidence="4" id="KW-0539">Nucleus</keyword>
<feature type="compositionally biased region" description="Basic residues" evidence="8">
    <location>
        <begin position="541"/>
        <end position="552"/>
    </location>
</feature>
<accession>A0AAV9XXX3</accession>
<organism evidence="9 10">
    <name type="scientific">Cryptosporidium xiaoi</name>
    <dbReference type="NCBI Taxonomy" id="659607"/>
    <lineage>
        <taxon>Eukaryota</taxon>
        <taxon>Sar</taxon>
        <taxon>Alveolata</taxon>
        <taxon>Apicomplexa</taxon>
        <taxon>Conoidasida</taxon>
        <taxon>Coccidia</taxon>
        <taxon>Eucoccidiorida</taxon>
        <taxon>Eimeriorina</taxon>
        <taxon>Cryptosporidiidae</taxon>
        <taxon>Cryptosporidium</taxon>
    </lineage>
</organism>
<evidence type="ECO:0000256" key="5">
    <source>
        <dbReference type="ARBA" id="ARBA00023274"/>
    </source>
</evidence>
<comment type="subcellular location">
    <subcellularLocation>
        <location evidence="1">Nucleus</location>
        <location evidence="1">Nucleolus</location>
    </subcellularLocation>
</comment>
<protein>
    <submittedName>
        <fullName evidence="9">Mpp10 family of U3 processosome</fullName>
    </submittedName>
</protein>
<dbReference type="GO" id="GO:0034457">
    <property type="term" value="C:Mpp10 complex"/>
    <property type="evidence" value="ECO:0007669"/>
    <property type="project" value="InterPro"/>
</dbReference>
<dbReference type="PANTHER" id="PTHR17039">
    <property type="entry name" value="U3 SMALL NUCLEOLAR RIBONUCLEOPROTEIN PROTEIN MPP10"/>
    <property type="match status" value="1"/>
</dbReference>
<dbReference type="PANTHER" id="PTHR17039:SF0">
    <property type="entry name" value="U3 SMALL NUCLEOLAR RIBONUCLEOPROTEIN PROTEIN MPP10"/>
    <property type="match status" value="1"/>
</dbReference>
<reference evidence="9 10" key="1">
    <citation type="submission" date="2023-10" db="EMBL/GenBank/DDBJ databases">
        <title>Comparative genomics analysis reveals potential genetic determinants of host preference in Cryptosporidium xiaoi.</title>
        <authorList>
            <person name="Xiao L."/>
            <person name="Li J."/>
        </authorList>
    </citation>
    <scope>NUCLEOTIDE SEQUENCE [LARGE SCALE GENOMIC DNA]</scope>
    <source>
        <strain evidence="9 10">52996</strain>
    </source>
</reference>
<comment type="similarity">
    <text evidence="6">Belongs to the MPP10 family.</text>
</comment>
<evidence type="ECO:0000256" key="1">
    <source>
        <dbReference type="ARBA" id="ARBA00004604"/>
    </source>
</evidence>
<evidence type="ECO:0000313" key="10">
    <source>
        <dbReference type="Proteomes" id="UP001311799"/>
    </source>
</evidence>
<feature type="compositionally biased region" description="Polar residues" evidence="8">
    <location>
        <begin position="521"/>
        <end position="537"/>
    </location>
</feature>
<dbReference type="Proteomes" id="UP001311799">
    <property type="component" value="Unassembled WGS sequence"/>
</dbReference>
<feature type="region of interest" description="Disordered" evidence="8">
    <location>
        <begin position="489"/>
        <end position="552"/>
    </location>
</feature>
<sequence length="552" mass="63930">MDNIENFINDLSENIYNLNYDVDEANRIKCTFISIFSLIVPDVKEILNADNLLSRCDCNHASFWDSLELIMKPQIRKLYSKILSLCNKTNKKINNENSISKLFFNSKLMRKDISVNFINNNRLKVTAPDTNVSEIKIQCSENNNIDLFNYNEMIEFMEGNIGMSNEDAGSFISDLSDSDSEEYGKNCKYNDFFSKVNYETNHYIDDLEHSLPKYIDSGIDNHSDQVPLEQFSSSSKIPHYISELSENVNKLNKSNKLSKSKLNNEQEKVNYVIDKLEEDIIKQKEWYNLGESSTLNRSKNSLLDLHLEIPRFSNSDNYETDKYDTLQDINKEHPTENKSDINKYIEGIVKQRIVDEIFDEVSKIEPITVETMQDTPEIQVEKSKLSLSEIYSKKYEEQVIGNKFNDDIIKERRALAEQFSLIMNKLDSLSNQYFTSGIPAVLNIERPDIPTLKVEDTIPVIVSDNTRIAPQELKKQGKFVSDSELTHLEKKASRERNKRKLRNKNNGKKEKKETYGKSATLPENQRNIKSLNKNSIDLPNKRIKSHHFNLGN</sequence>
<keyword evidence="10" id="KW-1185">Reference proteome</keyword>